<feature type="compositionally biased region" description="Basic and acidic residues" evidence="1">
    <location>
        <begin position="159"/>
        <end position="170"/>
    </location>
</feature>
<name>A0A674NDG4_TAKRU</name>
<feature type="compositionally biased region" description="Basic and acidic residues" evidence="1">
    <location>
        <begin position="26"/>
        <end position="35"/>
    </location>
</feature>
<feature type="region of interest" description="Disordered" evidence="1">
    <location>
        <begin position="11"/>
        <end position="44"/>
    </location>
</feature>
<feature type="region of interest" description="Disordered" evidence="1">
    <location>
        <begin position="159"/>
        <end position="200"/>
    </location>
</feature>
<dbReference type="AlphaFoldDB" id="A0A674NDG4"/>
<proteinExistence type="predicted"/>
<dbReference type="GeneTree" id="ENSGT01120000272266"/>
<feature type="compositionally biased region" description="Basic and acidic residues" evidence="1">
    <location>
        <begin position="187"/>
        <end position="200"/>
    </location>
</feature>
<evidence type="ECO:0000313" key="3">
    <source>
        <dbReference type="Proteomes" id="UP000005226"/>
    </source>
</evidence>
<dbReference type="Ensembl" id="ENSTRUT00000089270.1">
    <property type="protein sequence ID" value="ENSTRUP00000071227.1"/>
    <property type="gene ID" value="ENSTRUG00000029227.1"/>
</dbReference>
<evidence type="ECO:0000313" key="2">
    <source>
        <dbReference type="Ensembl" id="ENSTRUP00000071227.1"/>
    </source>
</evidence>
<reference evidence="2" key="3">
    <citation type="submission" date="2025-09" db="UniProtKB">
        <authorList>
            <consortium name="Ensembl"/>
        </authorList>
    </citation>
    <scope>IDENTIFICATION</scope>
</reference>
<organism evidence="2 3">
    <name type="scientific">Takifugu rubripes</name>
    <name type="common">Japanese pufferfish</name>
    <name type="synonym">Fugu rubripes</name>
    <dbReference type="NCBI Taxonomy" id="31033"/>
    <lineage>
        <taxon>Eukaryota</taxon>
        <taxon>Metazoa</taxon>
        <taxon>Chordata</taxon>
        <taxon>Craniata</taxon>
        <taxon>Vertebrata</taxon>
        <taxon>Euteleostomi</taxon>
        <taxon>Actinopterygii</taxon>
        <taxon>Neopterygii</taxon>
        <taxon>Teleostei</taxon>
        <taxon>Neoteleostei</taxon>
        <taxon>Acanthomorphata</taxon>
        <taxon>Eupercaria</taxon>
        <taxon>Tetraodontiformes</taxon>
        <taxon>Tetradontoidea</taxon>
        <taxon>Tetraodontidae</taxon>
        <taxon>Takifugu</taxon>
    </lineage>
</organism>
<reference evidence="2 3" key="1">
    <citation type="journal article" date="2011" name="Genome Biol. Evol.">
        <title>Integration of the genetic map and genome assembly of fugu facilitates insights into distinct features of genome evolution in teleosts and mammals.</title>
        <authorList>
            <person name="Kai W."/>
            <person name="Kikuchi K."/>
            <person name="Tohari S."/>
            <person name="Chew A.K."/>
            <person name="Tay A."/>
            <person name="Fujiwara A."/>
            <person name="Hosoya S."/>
            <person name="Suetake H."/>
            <person name="Naruse K."/>
            <person name="Brenner S."/>
            <person name="Suzuki Y."/>
            <person name="Venkatesh B."/>
        </authorList>
    </citation>
    <scope>NUCLEOTIDE SEQUENCE [LARGE SCALE GENOMIC DNA]</scope>
</reference>
<sequence>FFLDFSPLDHSTSSLTDTNTSLSSSDNDHSSRTEHGIPIGRCTFSSEDIHRPTMEVSESEAAKEVHEGSRMPSHKHKEKYALGIITLFPSLRDPFSPKGYLDQDSLLLFGTETASKMLEKWDTTLRLKVINEAKQLTQSIELAFTAGDPAELRSVQKELKRSLKESKEEAGGETGEEPDQGCLEWNEDNHWLPEERNTLS</sequence>
<protein>
    <submittedName>
        <fullName evidence="2">Uncharacterized protein</fullName>
    </submittedName>
</protein>
<feature type="compositionally biased region" description="Low complexity" evidence="1">
    <location>
        <begin position="11"/>
        <end position="25"/>
    </location>
</feature>
<evidence type="ECO:0000256" key="1">
    <source>
        <dbReference type="SAM" id="MobiDB-lite"/>
    </source>
</evidence>
<dbReference type="Proteomes" id="UP000005226">
    <property type="component" value="Chromosome 19"/>
</dbReference>
<keyword evidence="3" id="KW-1185">Reference proteome</keyword>
<dbReference type="InParanoid" id="A0A674NDG4"/>
<accession>A0A674NDG4</accession>
<reference evidence="2" key="2">
    <citation type="submission" date="2025-08" db="UniProtKB">
        <authorList>
            <consortium name="Ensembl"/>
        </authorList>
    </citation>
    <scope>IDENTIFICATION</scope>
</reference>